<keyword evidence="5" id="KW-0325">Glycoprotein</keyword>
<evidence type="ECO:0000256" key="5">
    <source>
        <dbReference type="ARBA" id="ARBA00023180"/>
    </source>
</evidence>
<feature type="region of interest" description="Disordered" evidence="6">
    <location>
        <begin position="296"/>
        <end position="318"/>
    </location>
</feature>
<dbReference type="Proteomes" id="UP000245119">
    <property type="component" value="Linkage Group LG13"/>
</dbReference>
<feature type="chain" id="PRO_5015775541" description="Chitin-binding type-2 domain-containing protein" evidence="7">
    <location>
        <begin position="26"/>
        <end position="722"/>
    </location>
</feature>
<evidence type="ECO:0000256" key="7">
    <source>
        <dbReference type="SAM" id="SignalP"/>
    </source>
</evidence>
<evidence type="ECO:0000256" key="6">
    <source>
        <dbReference type="SAM" id="MobiDB-lite"/>
    </source>
</evidence>
<feature type="domain" description="Chitin-binding type-2" evidence="8">
    <location>
        <begin position="327"/>
        <end position="392"/>
    </location>
</feature>
<keyword evidence="10" id="KW-1185">Reference proteome</keyword>
<evidence type="ECO:0000313" key="10">
    <source>
        <dbReference type="Proteomes" id="UP000245119"/>
    </source>
</evidence>
<keyword evidence="3" id="KW-0677">Repeat</keyword>
<feature type="region of interest" description="Disordered" evidence="6">
    <location>
        <begin position="238"/>
        <end position="264"/>
    </location>
</feature>
<keyword evidence="4" id="KW-1015">Disulfide bond</keyword>
<dbReference type="STRING" id="400727.A0A2T7NDV7"/>
<proteinExistence type="predicted"/>
<dbReference type="Gene3D" id="2.170.140.10">
    <property type="entry name" value="Chitin binding domain"/>
    <property type="match status" value="3"/>
</dbReference>
<protein>
    <recommendedName>
        <fullName evidence="8">Chitin-binding type-2 domain-containing protein</fullName>
    </recommendedName>
</protein>
<accession>A0A2T7NDV7</accession>
<dbReference type="AlphaFoldDB" id="A0A2T7NDV7"/>
<dbReference type="PROSITE" id="PS50940">
    <property type="entry name" value="CHIT_BIND_II"/>
    <property type="match status" value="4"/>
</dbReference>
<dbReference type="PANTHER" id="PTHR23301:SF0">
    <property type="entry name" value="CHITIN-BINDING TYPE-2 DOMAIN-CONTAINING PROTEIN-RELATED"/>
    <property type="match status" value="1"/>
</dbReference>
<name>A0A2T7NDV7_POMCA</name>
<keyword evidence="2 7" id="KW-0732">Signal</keyword>
<evidence type="ECO:0000256" key="2">
    <source>
        <dbReference type="ARBA" id="ARBA00022729"/>
    </source>
</evidence>
<feature type="compositionally biased region" description="Low complexity" evidence="6">
    <location>
        <begin position="144"/>
        <end position="155"/>
    </location>
</feature>
<feature type="compositionally biased region" description="Polar residues" evidence="6">
    <location>
        <begin position="238"/>
        <end position="248"/>
    </location>
</feature>
<feature type="domain" description="Chitin-binding type-2" evidence="8">
    <location>
        <begin position="34"/>
        <end position="94"/>
    </location>
</feature>
<dbReference type="SMART" id="SM00494">
    <property type="entry name" value="ChtBD2"/>
    <property type="match status" value="6"/>
</dbReference>
<feature type="domain" description="Chitin-binding type-2" evidence="8">
    <location>
        <begin position="593"/>
        <end position="653"/>
    </location>
</feature>
<gene>
    <name evidence="9" type="ORF">C0Q70_19846</name>
</gene>
<dbReference type="InterPro" id="IPR051940">
    <property type="entry name" value="Chitin_bind-dev_reg"/>
</dbReference>
<comment type="caution">
    <text evidence="9">The sequence shown here is derived from an EMBL/GenBank/DDBJ whole genome shotgun (WGS) entry which is preliminary data.</text>
</comment>
<organism evidence="9 10">
    <name type="scientific">Pomacea canaliculata</name>
    <name type="common">Golden apple snail</name>
    <dbReference type="NCBI Taxonomy" id="400727"/>
    <lineage>
        <taxon>Eukaryota</taxon>
        <taxon>Metazoa</taxon>
        <taxon>Spiralia</taxon>
        <taxon>Lophotrochozoa</taxon>
        <taxon>Mollusca</taxon>
        <taxon>Gastropoda</taxon>
        <taxon>Caenogastropoda</taxon>
        <taxon>Architaenioglossa</taxon>
        <taxon>Ampullarioidea</taxon>
        <taxon>Ampullariidae</taxon>
        <taxon>Pomacea</taxon>
    </lineage>
</organism>
<keyword evidence="1" id="KW-0147">Chitin-binding</keyword>
<dbReference type="SUPFAM" id="SSF57625">
    <property type="entry name" value="Invertebrate chitin-binding proteins"/>
    <property type="match status" value="4"/>
</dbReference>
<evidence type="ECO:0000313" key="9">
    <source>
        <dbReference type="EMBL" id="PVD19358.1"/>
    </source>
</evidence>
<evidence type="ECO:0000259" key="8">
    <source>
        <dbReference type="PROSITE" id="PS50940"/>
    </source>
</evidence>
<dbReference type="InterPro" id="IPR036508">
    <property type="entry name" value="Chitin-bd_dom_sf"/>
</dbReference>
<dbReference type="OrthoDB" id="6046084at2759"/>
<dbReference type="EMBL" id="PZQS01000013">
    <property type="protein sequence ID" value="PVD19358.1"/>
    <property type="molecule type" value="Genomic_DNA"/>
</dbReference>
<dbReference type="InterPro" id="IPR002557">
    <property type="entry name" value="Chitin-bd_dom"/>
</dbReference>
<evidence type="ECO:0000256" key="3">
    <source>
        <dbReference type="ARBA" id="ARBA00022737"/>
    </source>
</evidence>
<feature type="domain" description="Chitin-binding type-2" evidence="8">
    <location>
        <begin position="466"/>
        <end position="528"/>
    </location>
</feature>
<reference evidence="9 10" key="1">
    <citation type="submission" date="2018-04" db="EMBL/GenBank/DDBJ databases">
        <title>The genome of golden apple snail Pomacea canaliculata provides insight into stress tolerance and invasive adaptation.</title>
        <authorList>
            <person name="Liu C."/>
            <person name="Liu B."/>
            <person name="Ren Y."/>
            <person name="Zhang Y."/>
            <person name="Wang H."/>
            <person name="Li S."/>
            <person name="Jiang F."/>
            <person name="Yin L."/>
            <person name="Zhang G."/>
            <person name="Qian W."/>
            <person name="Fan W."/>
        </authorList>
    </citation>
    <scope>NUCLEOTIDE SEQUENCE [LARGE SCALE GENOMIC DNA]</scope>
    <source>
        <strain evidence="9">SZHN2017</strain>
        <tissue evidence="9">Muscle</tissue>
    </source>
</reference>
<feature type="compositionally biased region" description="Low complexity" evidence="6">
    <location>
        <begin position="296"/>
        <end position="309"/>
    </location>
</feature>
<evidence type="ECO:0000256" key="1">
    <source>
        <dbReference type="ARBA" id="ARBA00022669"/>
    </source>
</evidence>
<feature type="compositionally biased region" description="Low complexity" evidence="6">
    <location>
        <begin position="253"/>
        <end position="264"/>
    </location>
</feature>
<feature type="region of interest" description="Disordered" evidence="6">
    <location>
        <begin position="144"/>
        <end position="172"/>
    </location>
</feature>
<dbReference type="GO" id="GO:0008061">
    <property type="term" value="F:chitin binding"/>
    <property type="evidence" value="ECO:0007669"/>
    <property type="project" value="UniProtKB-KW"/>
</dbReference>
<evidence type="ECO:0000256" key="4">
    <source>
        <dbReference type="ARBA" id="ARBA00023157"/>
    </source>
</evidence>
<dbReference type="GO" id="GO:0005576">
    <property type="term" value="C:extracellular region"/>
    <property type="evidence" value="ECO:0007669"/>
    <property type="project" value="InterPro"/>
</dbReference>
<dbReference type="PANTHER" id="PTHR23301">
    <property type="entry name" value="CHITIN BINDING PERITROPHIN-A"/>
    <property type="match status" value="1"/>
</dbReference>
<feature type="signal peptide" evidence="7">
    <location>
        <begin position="1"/>
        <end position="25"/>
    </location>
</feature>
<sequence>MCRPASLTMMSLLLVVSNFENLANAADVSFRKVELPCTDRAAIQWVRDPANCAQYYICHFGQPLAMPACPYGQVWGIKARNCVPEDSRWNDCNETGEVPKDITKVPKMNDFESSKKTKPNFYALTVSSPDSIIVSFEPLTSTTPSYPHSSSSSTPVITRSLDIPSPRPSKNYSVYEKDSKKIKTVYGEIGKTGKIKPYPRTDKQEVVKETASPSVASPFQPWSPRSYQMYTFYTQTSSPATSSVTQPATPGPVQSTTVTATSLQTTPAVSTTTSTSTRLVSSAETVTAMTTAATLDLTTASPPTTATSPSERRRLTSPSWSLAPLDGHPCRANPGTLVAYPSNCNWYYNCTVAALVHLDGHVAALEEECRYPQLFDTVTSRCREFINVQCGDRFEPVDPCEYHKLQCRSANCIPCQNRFGTCRGRENGIYPFHTERWTPTFVTCYQQRNIAQDDCQPPTPIFSPEVLDCVSLFDVPKTRGGLRPECGIFFECRGGNFTGYDECPSGTSFDPLTLRCQLLDRATPPCGEGQDPSCTDRHDGFHADPYGRCPYYFECRKQQFVRHLTCDYGSFDPVTQECVIPVELIPQPCGLLPNPCEGRASGFHPDEDSRCRHYIECSRGVMISNGTCPHGTVFSSISGRCDRPENAPAPCGMAPSCEKRADGRYPALTRGCSFYFECKAEKFVGLRQCSFEDGGFFFNEKTSKCDFPQNICPPCGYRWWGW</sequence>
<dbReference type="Pfam" id="PF01607">
    <property type="entry name" value="CBM_14"/>
    <property type="match status" value="4"/>
</dbReference>